<reference evidence="7 8" key="1">
    <citation type="submission" date="2024-11" db="EMBL/GenBank/DDBJ databases">
        <title>Adaptive evolution of stress response genes in parasites aligns with host niche diversity.</title>
        <authorList>
            <person name="Hahn C."/>
            <person name="Resl P."/>
        </authorList>
    </citation>
    <scope>NUCLEOTIDE SEQUENCE [LARGE SCALE GENOMIC DNA]</scope>
    <source>
        <strain evidence="7">EGGRZ-B1_66</strain>
        <tissue evidence="7">Body</tissue>
    </source>
</reference>
<keyword evidence="3 5" id="KW-0472">Membrane</keyword>
<dbReference type="SUPFAM" id="SSF69318">
    <property type="entry name" value="Integrin alpha N-terminal domain"/>
    <property type="match status" value="1"/>
</dbReference>
<dbReference type="Gene3D" id="2.130.10.130">
    <property type="entry name" value="Integrin alpha, N-terminal"/>
    <property type="match status" value="1"/>
</dbReference>
<organism evidence="7 8">
    <name type="scientific">Cichlidogyrus casuarinus</name>
    <dbReference type="NCBI Taxonomy" id="1844966"/>
    <lineage>
        <taxon>Eukaryota</taxon>
        <taxon>Metazoa</taxon>
        <taxon>Spiralia</taxon>
        <taxon>Lophotrochozoa</taxon>
        <taxon>Platyhelminthes</taxon>
        <taxon>Monogenea</taxon>
        <taxon>Monopisthocotylea</taxon>
        <taxon>Dactylogyridea</taxon>
        <taxon>Ancyrocephalidae</taxon>
        <taxon>Cichlidogyrus</taxon>
    </lineage>
</organism>
<evidence type="ECO:0000256" key="4">
    <source>
        <dbReference type="ARBA" id="ARBA00023180"/>
    </source>
</evidence>
<evidence type="ECO:0000313" key="7">
    <source>
        <dbReference type="EMBL" id="KAL3309221.1"/>
    </source>
</evidence>
<dbReference type="GO" id="GO:0007229">
    <property type="term" value="P:integrin-mediated signaling pathway"/>
    <property type="evidence" value="ECO:0007669"/>
    <property type="project" value="UniProtKB-KW"/>
</dbReference>
<proteinExistence type="predicted"/>
<name>A0ABD2PS21_9PLAT</name>
<comment type="caution">
    <text evidence="7">The sequence shown here is derived from an EMBL/GenBank/DDBJ whole genome shotgun (WGS) entry which is preliminary data.</text>
</comment>
<dbReference type="InterPro" id="IPR032695">
    <property type="entry name" value="Integrin_dom_sf"/>
</dbReference>
<gene>
    <name evidence="7" type="ORF">Ciccas_012233</name>
</gene>
<dbReference type="InterPro" id="IPR048286">
    <property type="entry name" value="Integrin_alpha_Ig-like_3"/>
</dbReference>
<dbReference type="Pfam" id="PF20806">
    <property type="entry name" value="Integrin_A_Ig_3"/>
    <property type="match status" value="1"/>
</dbReference>
<dbReference type="EMBL" id="JBJKFK010004164">
    <property type="protein sequence ID" value="KAL3309221.1"/>
    <property type="molecule type" value="Genomic_DNA"/>
</dbReference>
<evidence type="ECO:0000256" key="1">
    <source>
        <dbReference type="ARBA" id="ARBA00004479"/>
    </source>
</evidence>
<dbReference type="AlphaFoldDB" id="A0ABD2PS21"/>
<protein>
    <recommendedName>
        <fullName evidence="6">Integrin alpha third immunoglobulin-like domain-containing protein</fullName>
    </recommendedName>
</protein>
<dbReference type="InterPro" id="IPR028994">
    <property type="entry name" value="Integrin_alpha_N"/>
</dbReference>
<feature type="transmembrane region" description="Helical" evidence="5">
    <location>
        <begin position="679"/>
        <end position="704"/>
    </location>
</feature>
<evidence type="ECO:0000256" key="3">
    <source>
        <dbReference type="ARBA" id="ARBA00023136"/>
    </source>
</evidence>
<accession>A0ABD2PS21</accession>
<evidence type="ECO:0000259" key="6">
    <source>
        <dbReference type="Pfam" id="PF20806"/>
    </source>
</evidence>
<dbReference type="PANTHER" id="PTHR23220:SF122">
    <property type="entry name" value="INTEGRIN ALPHA-PS1"/>
    <property type="match status" value="1"/>
</dbReference>
<feature type="domain" description="Integrin alpha third immunoglobulin-like" evidence="6">
    <location>
        <begin position="442"/>
        <end position="636"/>
    </location>
</feature>
<keyword evidence="5" id="KW-1133">Transmembrane helix</keyword>
<dbReference type="Gene3D" id="2.60.40.1530">
    <property type="entry name" value="ntegrin, alpha v. Chain A, domain 4"/>
    <property type="match status" value="1"/>
</dbReference>
<keyword evidence="4" id="KW-0325">Glycoprotein</keyword>
<comment type="subcellular location">
    <subcellularLocation>
        <location evidence="1">Membrane</location>
        <topology evidence="1">Single-pass type I membrane protein</topology>
    </subcellularLocation>
</comment>
<keyword evidence="5" id="KW-0812">Transmembrane</keyword>
<dbReference type="Proteomes" id="UP001626550">
    <property type="component" value="Unassembled WGS sequence"/>
</dbReference>
<dbReference type="SUPFAM" id="SSF69179">
    <property type="entry name" value="Integrin domains"/>
    <property type="match status" value="1"/>
</dbReference>
<keyword evidence="2" id="KW-0401">Integrin</keyword>
<sequence>MKSGAVIVYLGNAEDDYSLPSQIILPPDQMKEGKFGSAIALSAWDFNSDTFSDMAIGDPLQESVFVYYGRAPTKFRCDPNVVNFKLDVLLKVMPNQSWMQEDQQQPKPITNPTLFQLIPNAARNIMQEFDMNPFRMDGELTLDLALPKLAPFFSPSVSVYDLDDPVPGGYLFLRLIPNCINYQTPVSYNSQTVKLMLLRNSLDRYMLQFSSEIFLCLLQDTGMFDKNAPLIVGAKWSLEESDGDRYNLNNRPAYEKKFNSKLLEVPALADSTERSPGGIASVSISHTISSSKNNSVLYVGLQEEQIVTVTATLENRASVALHGISFTIEYPTEVFTPRNPKHVLQPGIAYCGFRWDILRMQQQTCSIDFHVSRIANNSAIVMQTKVRAASDNFKLVGAVETVIPFVVKVKANIQMETLFNPEATKYAFLGTTSLTGSLNNAGENSVGMDRITMNISIMNKFTELNLKPTYMVIDWPYELADNPKRAHGRYLLYMVKDPEVYNDWHSSVSCDEATLKKISNIYRKQLVGINPTESDNRSPDRLVYSVKRAPVNFSVPEYPDLATATDLKHYNSEEDRYQITKLMRCIPLVCRLDYIPHVANARNARSLQLRLHFRIWAATFQQEFRKVKKVAVQTHVRWYPGGSLLVEYEDGTERQFIENSVTLIINNETRSAVKETKTFMIVLFGVVAALVGLAILGIIFIVCLKVSLIFSESNNQFYLLFSAASSRLAANGTKEARLTTHEEARKFTNDEYVFS</sequence>
<evidence type="ECO:0000256" key="5">
    <source>
        <dbReference type="SAM" id="Phobius"/>
    </source>
</evidence>
<evidence type="ECO:0000256" key="2">
    <source>
        <dbReference type="ARBA" id="ARBA00023037"/>
    </source>
</evidence>
<dbReference type="PANTHER" id="PTHR23220">
    <property type="entry name" value="INTEGRIN ALPHA"/>
    <property type="match status" value="1"/>
</dbReference>
<dbReference type="GO" id="GO:0016020">
    <property type="term" value="C:membrane"/>
    <property type="evidence" value="ECO:0007669"/>
    <property type="project" value="UniProtKB-SubCell"/>
</dbReference>
<keyword evidence="8" id="KW-1185">Reference proteome</keyword>
<evidence type="ECO:0000313" key="8">
    <source>
        <dbReference type="Proteomes" id="UP001626550"/>
    </source>
</evidence>